<dbReference type="SUPFAM" id="SSF51395">
    <property type="entry name" value="FMN-linked oxidoreductases"/>
    <property type="match status" value="1"/>
</dbReference>
<dbReference type="GO" id="GO:0003959">
    <property type="term" value="F:NADPH dehydrogenase activity"/>
    <property type="evidence" value="ECO:0007669"/>
    <property type="project" value="InterPro"/>
</dbReference>
<dbReference type="Pfam" id="PF00724">
    <property type="entry name" value="Oxidored_FMN"/>
    <property type="match status" value="1"/>
</dbReference>
<keyword evidence="2" id="KW-0285">Flavoprotein</keyword>
<evidence type="ECO:0000259" key="6">
    <source>
        <dbReference type="Pfam" id="PF00724"/>
    </source>
</evidence>
<dbReference type="PANTHER" id="PTHR43303">
    <property type="entry name" value="NADPH DEHYDROGENASE C23G7.10C-RELATED"/>
    <property type="match status" value="1"/>
</dbReference>
<sequence length="370" mass="39849">MSALFSPHTLRSVKLANRIVVSPMCQYSAERGEANEWHMIHLGHLALSGAAMLCIEATAVEPEGRITPGDLGLWDDVTEAALKPVLAAIRKHSKIAVTMQLAHAGRKASSHAPWDGGQLIPVSEGGWLPHAPSAVPQKADETPPLALDTAGLIRVREAFVASAKRAARLGIDGIEVHAAHGYLLHQFLSPIANHRTDEYGGSLENRMRYPLEIFDAVRAAFPADKPVGVRVSATDWVEGGWGIEDTIAFANELKKRGVDWVDVSSGGVSPLQKIPLEPGYQVPFAKAVKEATGVNTVAVGLITDPVHAEEIVASGTADFVAMARAMLYDPRWPWHAAAVLGASVDAPPQYWRSQPRELKTLFGDISFGQR</sequence>
<dbReference type="InterPro" id="IPR044152">
    <property type="entry name" value="YqjM-like"/>
</dbReference>
<dbReference type="EMBL" id="JFHC01000051">
    <property type="protein sequence ID" value="KDR39840.1"/>
    <property type="molecule type" value="Genomic_DNA"/>
</dbReference>
<dbReference type="GO" id="GO:0050661">
    <property type="term" value="F:NADP binding"/>
    <property type="evidence" value="ECO:0007669"/>
    <property type="project" value="InterPro"/>
</dbReference>
<dbReference type="CDD" id="cd02932">
    <property type="entry name" value="OYE_YqiM_FMN"/>
    <property type="match status" value="1"/>
</dbReference>
<dbReference type="Proteomes" id="UP000027466">
    <property type="component" value="Unassembled WGS sequence"/>
</dbReference>
<reference evidence="7 8" key="1">
    <citation type="submission" date="2014-03" db="EMBL/GenBank/DDBJ databases">
        <title>Draft Genome Sequences of Four Burkholderia Strains.</title>
        <authorList>
            <person name="Liu X.Y."/>
            <person name="Li C.X."/>
            <person name="Xu J.H."/>
        </authorList>
    </citation>
    <scope>NUCLEOTIDE SEQUENCE [LARGE SCALE GENOMIC DNA]</scope>
    <source>
        <strain evidence="7 8">DSM 50014</strain>
    </source>
</reference>
<keyword evidence="4" id="KW-0521">NADP</keyword>
<dbReference type="GO" id="GO:0010181">
    <property type="term" value="F:FMN binding"/>
    <property type="evidence" value="ECO:0007669"/>
    <property type="project" value="InterPro"/>
</dbReference>
<gene>
    <name evidence="7" type="ORF">BG61_30085</name>
</gene>
<feature type="domain" description="NADH:flavin oxidoreductase/NADH oxidase N-terminal" evidence="6">
    <location>
        <begin position="4"/>
        <end position="336"/>
    </location>
</feature>
<dbReference type="STRING" id="60547.GCA_000751215_03538"/>
<proteinExistence type="predicted"/>
<dbReference type="AlphaFoldDB" id="A0A069PGW1"/>
<dbReference type="Gene3D" id="3.20.20.70">
    <property type="entry name" value="Aldolase class I"/>
    <property type="match status" value="1"/>
</dbReference>
<organism evidence="7 8">
    <name type="scientific">Caballeronia glathei</name>
    <dbReference type="NCBI Taxonomy" id="60547"/>
    <lineage>
        <taxon>Bacteria</taxon>
        <taxon>Pseudomonadati</taxon>
        <taxon>Pseudomonadota</taxon>
        <taxon>Betaproteobacteria</taxon>
        <taxon>Burkholderiales</taxon>
        <taxon>Burkholderiaceae</taxon>
        <taxon>Caballeronia</taxon>
    </lineage>
</organism>
<evidence type="ECO:0000256" key="1">
    <source>
        <dbReference type="ARBA" id="ARBA00001917"/>
    </source>
</evidence>
<evidence type="ECO:0000313" key="8">
    <source>
        <dbReference type="Proteomes" id="UP000027466"/>
    </source>
</evidence>
<dbReference type="InterPro" id="IPR001155">
    <property type="entry name" value="OxRdtase_FMN_N"/>
</dbReference>
<name>A0A069PGW1_9BURK</name>
<keyword evidence="5" id="KW-0560">Oxidoreductase</keyword>
<accession>A0A069PGW1</accession>
<protein>
    <submittedName>
        <fullName evidence="7">Oxidoreductase</fullName>
    </submittedName>
</protein>
<dbReference type="InterPro" id="IPR013785">
    <property type="entry name" value="Aldolase_TIM"/>
</dbReference>
<dbReference type="RefSeq" id="WP_035933842.1">
    <property type="nucleotide sequence ID" value="NZ_CADFFX010000013.1"/>
</dbReference>
<evidence type="ECO:0000256" key="4">
    <source>
        <dbReference type="ARBA" id="ARBA00022857"/>
    </source>
</evidence>
<comment type="cofactor">
    <cofactor evidence="1">
        <name>FMN</name>
        <dbReference type="ChEBI" id="CHEBI:58210"/>
    </cofactor>
</comment>
<keyword evidence="3" id="KW-0288">FMN</keyword>
<evidence type="ECO:0000256" key="5">
    <source>
        <dbReference type="ARBA" id="ARBA00023002"/>
    </source>
</evidence>
<evidence type="ECO:0000313" key="7">
    <source>
        <dbReference type="EMBL" id="KDR39840.1"/>
    </source>
</evidence>
<dbReference type="PANTHER" id="PTHR43303:SF4">
    <property type="entry name" value="NADPH DEHYDROGENASE C23G7.10C-RELATED"/>
    <property type="match status" value="1"/>
</dbReference>
<evidence type="ECO:0000256" key="3">
    <source>
        <dbReference type="ARBA" id="ARBA00022643"/>
    </source>
</evidence>
<keyword evidence="8" id="KW-1185">Reference proteome</keyword>
<comment type="caution">
    <text evidence="7">The sequence shown here is derived from an EMBL/GenBank/DDBJ whole genome shotgun (WGS) entry which is preliminary data.</text>
</comment>
<evidence type="ECO:0000256" key="2">
    <source>
        <dbReference type="ARBA" id="ARBA00022630"/>
    </source>
</evidence>